<evidence type="ECO:0000256" key="7">
    <source>
        <dbReference type="ARBA" id="ARBA00022853"/>
    </source>
</evidence>
<evidence type="ECO:0000313" key="18">
    <source>
        <dbReference type="EMBL" id="KAB5567834.1"/>
    </source>
</evidence>
<dbReference type="GO" id="GO:0003723">
    <property type="term" value="F:RNA binding"/>
    <property type="evidence" value="ECO:0007669"/>
    <property type="project" value="UniProtKB-UniRule"/>
</dbReference>
<feature type="region of interest" description="Disordered" evidence="14">
    <location>
        <begin position="267"/>
        <end position="309"/>
    </location>
</feature>
<comment type="subcellular location">
    <subcellularLocation>
        <location evidence="2">Chromosome</location>
    </subcellularLocation>
    <subcellularLocation>
        <location evidence="1">Nucleus</location>
    </subcellularLocation>
</comment>
<evidence type="ECO:0000259" key="16">
    <source>
        <dbReference type="PROSITE" id="PS50280"/>
    </source>
</evidence>
<keyword evidence="4" id="KW-0489">Methyltransferase</keyword>
<feature type="compositionally biased region" description="Acidic residues" evidence="14">
    <location>
        <begin position="1141"/>
        <end position="1162"/>
    </location>
</feature>
<evidence type="ECO:0000256" key="3">
    <source>
        <dbReference type="ARBA" id="ARBA00022454"/>
    </source>
</evidence>
<feature type="compositionally biased region" description="Acidic residues" evidence="14">
    <location>
        <begin position="1023"/>
        <end position="1042"/>
    </location>
</feature>
<evidence type="ECO:0000256" key="1">
    <source>
        <dbReference type="ARBA" id="ARBA00004123"/>
    </source>
</evidence>
<dbReference type="GO" id="GO:0032259">
    <property type="term" value="P:methylation"/>
    <property type="evidence" value="ECO:0007669"/>
    <property type="project" value="UniProtKB-KW"/>
</dbReference>
<feature type="domain" description="Post-SET" evidence="17">
    <location>
        <begin position="1895"/>
        <end position="1911"/>
    </location>
</feature>
<dbReference type="SMART" id="SM00508">
    <property type="entry name" value="PostSET"/>
    <property type="match status" value="1"/>
</dbReference>
<feature type="region of interest" description="Disordered" evidence="14">
    <location>
        <begin position="667"/>
        <end position="686"/>
    </location>
</feature>
<dbReference type="InterPro" id="IPR035979">
    <property type="entry name" value="RBD_domain_sf"/>
</dbReference>
<keyword evidence="6" id="KW-0949">S-adenosyl-L-methionine</keyword>
<feature type="compositionally biased region" description="Basic and acidic residues" evidence="14">
    <location>
        <begin position="989"/>
        <end position="1006"/>
    </location>
</feature>
<proteinExistence type="predicted"/>
<dbReference type="PROSITE" id="PS50280">
    <property type="entry name" value="SET"/>
    <property type="match status" value="1"/>
</dbReference>
<evidence type="ECO:0000259" key="15">
    <source>
        <dbReference type="PROSITE" id="PS50102"/>
    </source>
</evidence>
<dbReference type="FunFam" id="3.30.70.330:FF:000178">
    <property type="entry name" value="Histone-lysine N-methyltransferase"/>
    <property type="match status" value="1"/>
</dbReference>
<evidence type="ECO:0000256" key="2">
    <source>
        <dbReference type="ARBA" id="ARBA00004286"/>
    </source>
</evidence>
<dbReference type="InterPro" id="IPR044570">
    <property type="entry name" value="Set1-like"/>
</dbReference>
<keyword evidence="11" id="KW-0804">Transcription</keyword>
<feature type="compositionally biased region" description="Acidic residues" evidence="14">
    <location>
        <begin position="1279"/>
        <end position="1289"/>
    </location>
</feature>
<dbReference type="Pfam" id="PF11764">
    <property type="entry name" value="N-SET"/>
    <property type="match status" value="1"/>
</dbReference>
<feature type="compositionally biased region" description="Basic and acidic residues" evidence="14">
    <location>
        <begin position="1076"/>
        <end position="1106"/>
    </location>
</feature>
<keyword evidence="8 13" id="KW-0694">RNA-binding</keyword>
<feature type="region of interest" description="Disordered" evidence="14">
    <location>
        <begin position="1484"/>
        <end position="1503"/>
    </location>
</feature>
<evidence type="ECO:0000256" key="10">
    <source>
        <dbReference type="ARBA" id="ARBA00023159"/>
    </source>
</evidence>
<feature type="region of interest" description="Disordered" evidence="14">
    <location>
        <begin position="349"/>
        <end position="373"/>
    </location>
</feature>
<gene>
    <name evidence="18" type="ORF">PHYPO_G00237400</name>
</gene>
<feature type="compositionally biased region" description="Acidic residues" evidence="14">
    <location>
        <begin position="1065"/>
        <end position="1075"/>
    </location>
</feature>
<keyword evidence="3" id="KW-0158">Chromosome</keyword>
<dbReference type="Pfam" id="PF00856">
    <property type="entry name" value="SET"/>
    <property type="match status" value="1"/>
</dbReference>
<dbReference type="FunFam" id="2.170.270.10:FF:000010">
    <property type="entry name" value="Histone-lysine N-methyltransferase"/>
    <property type="match status" value="1"/>
</dbReference>
<evidence type="ECO:0000256" key="6">
    <source>
        <dbReference type="ARBA" id="ARBA00022691"/>
    </source>
</evidence>
<evidence type="ECO:0000313" key="19">
    <source>
        <dbReference type="Proteomes" id="UP000327468"/>
    </source>
</evidence>
<dbReference type="PROSITE" id="PS50868">
    <property type="entry name" value="POST_SET"/>
    <property type="match status" value="1"/>
</dbReference>
<evidence type="ECO:0000256" key="11">
    <source>
        <dbReference type="ARBA" id="ARBA00023163"/>
    </source>
</evidence>
<dbReference type="CDD" id="cd19169">
    <property type="entry name" value="SET_SETD1"/>
    <property type="match status" value="1"/>
</dbReference>
<evidence type="ECO:0000256" key="5">
    <source>
        <dbReference type="ARBA" id="ARBA00022679"/>
    </source>
</evidence>
<dbReference type="GO" id="GO:0005694">
    <property type="term" value="C:chromosome"/>
    <property type="evidence" value="ECO:0007669"/>
    <property type="project" value="UniProtKB-SubCell"/>
</dbReference>
<dbReference type="SMART" id="SM00317">
    <property type="entry name" value="SET"/>
    <property type="match status" value="1"/>
</dbReference>
<keyword evidence="5" id="KW-0808">Transferase</keyword>
<keyword evidence="19" id="KW-1185">Reference proteome</keyword>
<feature type="domain" description="RRM" evidence="15">
    <location>
        <begin position="96"/>
        <end position="174"/>
    </location>
</feature>
<comment type="caution">
    <text evidence="18">The sequence shown here is derived from an EMBL/GenBank/DDBJ whole genome shotgun (WGS) entry which is preliminary data.</text>
</comment>
<dbReference type="InterPro" id="IPR001214">
    <property type="entry name" value="SET_dom"/>
</dbReference>
<feature type="region of interest" description="Disordered" evidence="14">
    <location>
        <begin position="1385"/>
        <end position="1408"/>
    </location>
</feature>
<keyword evidence="7" id="KW-0156">Chromatin regulator</keyword>
<dbReference type="InterPro" id="IPR037841">
    <property type="entry name" value="SET_SETD1A/B"/>
</dbReference>
<feature type="region of interest" description="Disordered" evidence="14">
    <location>
        <begin position="1429"/>
        <end position="1471"/>
    </location>
</feature>
<dbReference type="PROSITE" id="PS50102">
    <property type="entry name" value="RRM"/>
    <property type="match status" value="1"/>
</dbReference>
<dbReference type="Proteomes" id="UP000327468">
    <property type="component" value="Chromosome 8"/>
</dbReference>
<dbReference type="InterPro" id="IPR000504">
    <property type="entry name" value="RRM_dom"/>
</dbReference>
<evidence type="ECO:0000256" key="9">
    <source>
        <dbReference type="ARBA" id="ARBA00023015"/>
    </source>
</evidence>
<feature type="compositionally biased region" description="Low complexity" evidence="14">
    <location>
        <begin position="1107"/>
        <end position="1133"/>
    </location>
</feature>
<reference evidence="18 19" key="1">
    <citation type="submission" date="2019-06" db="EMBL/GenBank/DDBJ databases">
        <title>A chromosome-scale genome assembly of the striped catfish, Pangasianodon hypophthalmus.</title>
        <authorList>
            <person name="Wen M."/>
            <person name="Zahm M."/>
            <person name="Roques C."/>
            <person name="Cabau C."/>
            <person name="Klopp C."/>
            <person name="Donnadieu C."/>
            <person name="Jouanno E."/>
            <person name="Avarre J.-C."/>
            <person name="Campet M."/>
            <person name="Ha T.T.T."/>
            <person name="Dugue R."/>
            <person name="Lampietro C."/>
            <person name="Louis A."/>
            <person name="Herpin A."/>
            <person name="Echchiki A."/>
            <person name="Berthelot C."/>
            <person name="Parey E."/>
            <person name="Roest-Crollius H."/>
            <person name="Braasch I."/>
            <person name="Postlethwait J."/>
            <person name="Bobe J."/>
            <person name="Montfort J."/>
            <person name="Bouchez O."/>
            <person name="Begum T."/>
            <person name="Schartl M."/>
            <person name="Guiguen Y."/>
        </authorList>
    </citation>
    <scope>NUCLEOTIDE SEQUENCE [LARGE SCALE GENOMIC DNA]</scope>
    <source>
        <strain evidence="18 19">Indonesia</strain>
        <tissue evidence="18">Blood</tissue>
    </source>
</reference>
<name>A0A5N5NJZ6_PANHP</name>
<dbReference type="SUPFAM" id="SSF82199">
    <property type="entry name" value="SET domain"/>
    <property type="match status" value="1"/>
</dbReference>
<evidence type="ECO:0000256" key="8">
    <source>
        <dbReference type="ARBA" id="ARBA00022884"/>
    </source>
</evidence>
<evidence type="ECO:0000259" key="17">
    <source>
        <dbReference type="PROSITE" id="PS50868"/>
    </source>
</evidence>
<dbReference type="EMBL" id="VFJC01000009">
    <property type="protein sequence ID" value="KAB5567834.1"/>
    <property type="molecule type" value="Genomic_DNA"/>
</dbReference>
<sequence>MMSDSGEKEGDNECVEFEVERAPNWSSYKLLVDPLLDGGKEKLYRYDGLHFSAPNPGIHPPEVRDPRIARFWTKFKETNLPVPKFKIDENYVGPPKEVTFARLNDNIKAGFLTDMCRKFGEVQEVEVLFNPKNKKHLGIAKVIFETVRGANDAVQKLHSTSVMGNRIHVELDPRGEKRMQYFQLLVSGLYTPFTLPLGEEAWGPQSPTYSSDSHSEYDPVKRLSHGLLSSSSAVLGSTPFDCSTPMSMDTAYSSMHQDTPCSFWQDTPHGSPMSHSNPGTPPHCEGLTNTTDTHTDTHASKNIPHSTPFITSESQYTYHNPHLVQLTPPTPNTRQGSLISITQMSWTSKGHMVSGGQSHKVGRAPRGGHRDRAWGTKYQNAYNRRPEHRYVHRPGFNRSHYRSGCTTNLVPLVTFQGPSAAQTQLDTSLAPLIQCSSSTNKPTEQTAMEAPIGNMDKEPSQPVSQIGNLRQIQTLCSQPLGKTLDIPQKTPHNIFNSPPHVPEVQQQDTAVIKTPERCVSPEPHRSPSLESLHPEPVPSSLDSRIKMLLGTQSPDSEENVENSNSEDWVSADIPQLSSKSGPSSPQSPDASRTLNFPASPSHCSSTQQTSFTLGFEDVSPFPLPDSAEEGEEPQPSNENLSKIPVISTFCSMICPAQQPFTNKLSLREGEASEEPTGPGTCSSPAPPVFPVLPPPVLLPPPPPRFPTLPPPVLPPMCGPSPPLLPPVPVRITSPPPNFSGSPAPFCLPPKLPMGQVNRPPRWTNPPAPPPSAALPIPTRITQGKSHTVFPPPFAILPPPTPFPGLDGVRQAPCPTFNSAALPGYRAPWPPALLPVFDPSVPPPGYLPVSESLHKATVDGVMAAVAAELKAIVKKDILRRMVEGVAFAGFDQWWDEREHSAKISMVPLKSGESKEKGPVKLKVFEPWQTVESVGSEGTILGTGLGVGLRSALKLPSFKVKRKDPSGEDPVEAKKSCPSSSPGHTLSEEAEAGRETHMQDEEVDEPQKEQGVPVVKRRHARPLELDSDDDEEQEEEEEEEEEEISGNMEELVSEQEERDQAKISISDQEDDDEGEEEGDRKEGRFSAVKGEGRLSAVREDETHSDKEVISIASSESSSIVDYESTLSSRSDLSSSDESHYSSECEEYEEDDEDDGESPSSEAPEEERAVEEIWISSDEDVEEYVSRTPARSSVNSWEDELDPPLTPSAPLSNDGDPDDTLLGTDPQEELRVQVFLHSYGCQDPVTQHLSNKLELSDPALLSSAHEPELQRPPSPAYRELSSDEGLETDLEDPGYTNELLEDSGNLRPPTPTGSLSESEPELELRHGLAPPAADEVELPCTPGGGFETETETLVLSPARTTPLPLPPSPTGFHLFPSPPLYLSPPPLPSSYPAYEETPKTPGRNNREEQRHHTAAITQDAVLRMAMHSPFSPSFLSVSPHTGSGVPRTPGRDTDPSSPLSEDSEANFQQREHWQGRRPRYLHQFHVHSTSSSPYSSDSSSSQTRDLSFSTNQLAGFDVAHLRKRRERMQRKRRMILSQRNRRNTDDFQHIPVRSSFTKSSCDSAPDLSMELAAQAKKPLQGLENRLENRLHQGPLESQRLPKPLYPWRKRKSWPHTSLFAPRSRRRERLLIDAVWTKGVNMEEIGHLKATYERMLLQNNTFDWLRSTHWVPHPPSSVPLEWPPKLPGGVRYHMTGSARTEGFYIISKGDKLHYLRHTHAASGELTADTQYKNAPAQLPSSSRSGSDFRAEQRRLLSSFSCDSDLLKFNQLKFRKKRLRFSRSRIHDWGLFAEEPIAADEMVIEYVGQSIRQVIADMRERRYEQEGIGSSYLFRVDQDTIIDATKCGNLARFINHSCNPNCYAKVITVEAKKKIVIYSRQPISVNEEITYDYKFPIEDEKIPCLCGAENCRRTLN</sequence>
<dbReference type="GO" id="GO:0048188">
    <property type="term" value="C:Set1C/COMPASS complex"/>
    <property type="evidence" value="ECO:0007669"/>
    <property type="project" value="InterPro"/>
</dbReference>
<feature type="region of interest" description="Disordered" evidence="14">
    <location>
        <begin position="573"/>
        <end position="639"/>
    </location>
</feature>
<feature type="domain" description="SET" evidence="16">
    <location>
        <begin position="1772"/>
        <end position="1889"/>
    </location>
</feature>
<feature type="compositionally biased region" description="Polar residues" evidence="14">
    <location>
        <begin position="1452"/>
        <end position="1465"/>
    </location>
</feature>
<feature type="compositionally biased region" description="Low complexity" evidence="14">
    <location>
        <begin position="1485"/>
        <end position="1503"/>
    </location>
</feature>
<keyword evidence="10" id="KW-0010">Activator</keyword>
<dbReference type="InterPro" id="IPR012677">
    <property type="entry name" value="Nucleotide-bd_a/b_plait_sf"/>
</dbReference>
<evidence type="ECO:0000256" key="13">
    <source>
        <dbReference type="PROSITE-ProRule" id="PRU00176"/>
    </source>
</evidence>
<dbReference type="InterPro" id="IPR024657">
    <property type="entry name" value="COMPASS_Set1_N-SET"/>
</dbReference>
<evidence type="ECO:0000256" key="12">
    <source>
        <dbReference type="ARBA" id="ARBA00023242"/>
    </source>
</evidence>
<dbReference type="InterPro" id="IPR003616">
    <property type="entry name" value="Post-SET_dom"/>
</dbReference>
<feature type="region of interest" description="Disordered" evidence="14">
    <location>
        <begin position="516"/>
        <end position="540"/>
    </location>
</feature>
<feature type="compositionally biased region" description="Basic and acidic residues" evidence="14">
    <location>
        <begin position="961"/>
        <end position="973"/>
    </location>
</feature>
<dbReference type="SMART" id="SM00360">
    <property type="entry name" value="RRM"/>
    <property type="match status" value="1"/>
</dbReference>
<protein>
    <submittedName>
        <fullName evidence="18">Uncharacterized protein</fullName>
    </submittedName>
</protein>
<dbReference type="SMART" id="SM01291">
    <property type="entry name" value="N-SET"/>
    <property type="match status" value="1"/>
</dbReference>
<feature type="compositionally biased region" description="Low complexity" evidence="14">
    <location>
        <begin position="574"/>
        <end position="588"/>
    </location>
</feature>
<feature type="compositionally biased region" description="Polar residues" evidence="14">
    <location>
        <begin position="589"/>
        <end position="612"/>
    </location>
</feature>
<dbReference type="Gene3D" id="3.30.70.330">
    <property type="match status" value="1"/>
</dbReference>
<feature type="region of interest" description="Disordered" evidence="14">
    <location>
        <begin position="1255"/>
        <end position="1345"/>
    </location>
</feature>
<keyword evidence="12" id="KW-0539">Nucleus</keyword>
<dbReference type="Pfam" id="PF00076">
    <property type="entry name" value="RRM_1"/>
    <property type="match status" value="1"/>
</dbReference>
<dbReference type="InterPro" id="IPR046341">
    <property type="entry name" value="SET_dom_sf"/>
</dbReference>
<keyword evidence="9" id="KW-0805">Transcription regulation</keyword>
<organism evidence="18 19">
    <name type="scientific">Pangasianodon hypophthalmus</name>
    <name type="common">Striped catfish</name>
    <name type="synonym">Helicophagus hypophthalmus</name>
    <dbReference type="NCBI Taxonomy" id="310915"/>
    <lineage>
        <taxon>Eukaryota</taxon>
        <taxon>Metazoa</taxon>
        <taxon>Chordata</taxon>
        <taxon>Craniata</taxon>
        <taxon>Vertebrata</taxon>
        <taxon>Euteleostomi</taxon>
        <taxon>Actinopterygii</taxon>
        <taxon>Neopterygii</taxon>
        <taxon>Teleostei</taxon>
        <taxon>Ostariophysi</taxon>
        <taxon>Siluriformes</taxon>
        <taxon>Pangasiidae</taxon>
        <taxon>Pangasianodon</taxon>
    </lineage>
</organism>
<evidence type="ECO:0000256" key="4">
    <source>
        <dbReference type="ARBA" id="ARBA00022603"/>
    </source>
</evidence>
<accession>A0A5N5NJZ6</accession>
<dbReference type="Gene3D" id="2.170.270.10">
    <property type="entry name" value="SET domain"/>
    <property type="match status" value="1"/>
</dbReference>
<dbReference type="GO" id="GO:0042800">
    <property type="term" value="F:histone H3K4 methyltransferase activity"/>
    <property type="evidence" value="ECO:0007669"/>
    <property type="project" value="InterPro"/>
</dbReference>
<dbReference type="SUPFAM" id="SSF54928">
    <property type="entry name" value="RNA-binding domain, RBD"/>
    <property type="match status" value="1"/>
</dbReference>
<evidence type="ECO:0000256" key="14">
    <source>
        <dbReference type="SAM" id="MobiDB-lite"/>
    </source>
</evidence>
<dbReference type="PANTHER" id="PTHR45814">
    <property type="entry name" value="HISTONE-LYSINE N-METHYLTRANSFERASE SETD1"/>
    <property type="match status" value="1"/>
</dbReference>
<feature type="region of interest" description="Disordered" evidence="14">
    <location>
        <begin position="958"/>
        <end position="1225"/>
    </location>
</feature>
<dbReference type="PANTHER" id="PTHR45814:SF1">
    <property type="entry name" value="HISTONE-LYSINE N-METHYLTRANSFERASE SETD1B"/>
    <property type="match status" value="1"/>
</dbReference>